<dbReference type="EMBL" id="MBTF01000001">
    <property type="protein sequence ID" value="OOQ61909.1"/>
    <property type="molecule type" value="Genomic_DNA"/>
</dbReference>
<protein>
    <recommendedName>
        <fullName evidence="3">HNH domain-containing protein</fullName>
    </recommendedName>
</protein>
<dbReference type="STRING" id="1792845.BC343_02275"/>
<dbReference type="OrthoDB" id="5379188at2"/>
<name>A0A1S9PLV0_9SPHI</name>
<dbReference type="RefSeq" id="WP_078346092.1">
    <property type="nucleotide sequence ID" value="NZ_MBTF01000001.1"/>
</dbReference>
<keyword evidence="2" id="KW-1185">Reference proteome</keyword>
<reference evidence="1 2" key="1">
    <citation type="submission" date="2016-07" db="EMBL/GenBank/DDBJ databases">
        <title>Genomic analysis of zinc-resistant bacterium Mucilaginibacter pedocola TBZ30.</title>
        <authorList>
            <person name="Huang J."/>
            <person name="Tang J."/>
        </authorList>
    </citation>
    <scope>NUCLEOTIDE SEQUENCE [LARGE SCALE GENOMIC DNA]</scope>
    <source>
        <strain evidence="1 2">TBZ30</strain>
    </source>
</reference>
<dbReference type="Proteomes" id="UP000189739">
    <property type="component" value="Unassembled WGS sequence"/>
</dbReference>
<sequence>MDQNTTEKKGRDDFETTVINIVKTQAAYICSNPDCRKLTIAPSLTDENKVQYMGKVAHITAASPGGPRYDSSYSEAERTNINNAIFLCSNCADLIDKNKGIDYKKEVLFDWKTQHKNWVLENLNKSKTDTSAIAVSSYGQRGGIIAQVVNITSNTENQRDPIKEHDIENFRLSEKVLNNEQWVKLREDLLGDASCRKFDSDRLDNVLTHFSRAENGFIDEEINEAKENFIATIPALKDIIDCHFDLWPYQQDIENYSIQLKPHYLRHNGYVNPTMEQRREWEELFEQMKVNINALNDTYNIFRKTIKRKLHI</sequence>
<organism evidence="1 2">
    <name type="scientific">Mucilaginibacter pedocola</name>
    <dbReference type="NCBI Taxonomy" id="1792845"/>
    <lineage>
        <taxon>Bacteria</taxon>
        <taxon>Pseudomonadati</taxon>
        <taxon>Bacteroidota</taxon>
        <taxon>Sphingobacteriia</taxon>
        <taxon>Sphingobacteriales</taxon>
        <taxon>Sphingobacteriaceae</taxon>
        <taxon>Mucilaginibacter</taxon>
    </lineage>
</organism>
<proteinExistence type="predicted"/>
<comment type="caution">
    <text evidence="1">The sequence shown here is derived from an EMBL/GenBank/DDBJ whole genome shotgun (WGS) entry which is preliminary data.</text>
</comment>
<evidence type="ECO:0000313" key="1">
    <source>
        <dbReference type="EMBL" id="OOQ61909.1"/>
    </source>
</evidence>
<accession>A0A1S9PLV0</accession>
<dbReference type="AlphaFoldDB" id="A0A1S9PLV0"/>
<evidence type="ECO:0008006" key="3">
    <source>
        <dbReference type="Google" id="ProtNLM"/>
    </source>
</evidence>
<gene>
    <name evidence="1" type="ORF">BC343_02275</name>
</gene>
<evidence type="ECO:0000313" key="2">
    <source>
        <dbReference type="Proteomes" id="UP000189739"/>
    </source>
</evidence>